<dbReference type="Gene3D" id="3.30.160.60">
    <property type="entry name" value="Classic Zinc Finger"/>
    <property type="match status" value="1"/>
</dbReference>
<evidence type="ECO:0000313" key="10">
    <source>
        <dbReference type="EMBL" id="KAK8071706.1"/>
    </source>
</evidence>
<evidence type="ECO:0000256" key="2">
    <source>
        <dbReference type="ARBA" id="ARBA00022833"/>
    </source>
</evidence>
<organism evidence="10 11">
    <name type="scientific">Apiospora saccharicola</name>
    <dbReference type="NCBI Taxonomy" id="335842"/>
    <lineage>
        <taxon>Eukaryota</taxon>
        <taxon>Fungi</taxon>
        <taxon>Dikarya</taxon>
        <taxon>Ascomycota</taxon>
        <taxon>Pezizomycotina</taxon>
        <taxon>Sordariomycetes</taxon>
        <taxon>Xylariomycetidae</taxon>
        <taxon>Amphisphaeriales</taxon>
        <taxon>Apiosporaceae</taxon>
        <taxon>Apiospora</taxon>
    </lineage>
</organism>
<dbReference type="PROSITE" id="PS00463">
    <property type="entry name" value="ZN2_CY6_FUNGAL_1"/>
    <property type="match status" value="1"/>
</dbReference>
<keyword evidence="6" id="KW-0863">Zinc-finger</keyword>
<dbReference type="SUPFAM" id="SSF57701">
    <property type="entry name" value="Zn2/Cys6 DNA-binding domain"/>
    <property type="match status" value="1"/>
</dbReference>
<keyword evidence="4" id="KW-0804">Transcription</keyword>
<keyword evidence="3" id="KW-0805">Transcription regulation</keyword>
<dbReference type="PANTHER" id="PTHR47660">
    <property type="entry name" value="TRANSCRIPTION FACTOR WITH C2H2 AND ZN(2)-CYS(6) DNA BINDING DOMAIN (EUROFUNG)-RELATED-RELATED"/>
    <property type="match status" value="1"/>
</dbReference>
<dbReference type="InterPro" id="IPR036864">
    <property type="entry name" value="Zn2-C6_fun-type_DNA-bd_sf"/>
</dbReference>
<evidence type="ECO:0000259" key="9">
    <source>
        <dbReference type="PROSITE" id="PS50157"/>
    </source>
</evidence>
<feature type="region of interest" description="Disordered" evidence="7">
    <location>
        <begin position="95"/>
        <end position="134"/>
    </location>
</feature>
<evidence type="ECO:0000256" key="3">
    <source>
        <dbReference type="ARBA" id="ARBA00023015"/>
    </source>
</evidence>
<gene>
    <name evidence="10" type="ORF">PG996_005054</name>
</gene>
<reference evidence="10 11" key="1">
    <citation type="submission" date="2023-01" db="EMBL/GenBank/DDBJ databases">
        <title>Analysis of 21 Apiospora genomes using comparative genomics revels a genus with tremendous synthesis potential of carbohydrate active enzymes and secondary metabolites.</title>
        <authorList>
            <person name="Sorensen T."/>
        </authorList>
    </citation>
    <scope>NUCLEOTIDE SEQUENCE [LARGE SCALE GENOMIC DNA]</scope>
    <source>
        <strain evidence="10 11">CBS 83171</strain>
    </source>
</reference>
<keyword evidence="11" id="KW-1185">Reference proteome</keyword>
<name>A0ABR1VN49_9PEZI</name>
<comment type="caution">
    <text evidence="10">The sequence shown here is derived from an EMBL/GenBank/DDBJ whole genome shotgun (WGS) entry which is preliminary data.</text>
</comment>
<accession>A0ABR1VN49</accession>
<keyword evidence="2" id="KW-0862">Zinc</keyword>
<dbReference type="Gene3D" id="4.10.240.10">
    <property type="entry name" value="Zn(2)-C6 fungal-type DNA-binding domain"/>
    <property type="match status" value="1"/>
</dbReference>
<evidence type="ECO:0000259" key="8">
    <source>
        <dbReference type="PROSITE" id="PS50048"/>
    </source>
</evidence>
<dbReference type="PANTHER" id="PTHR47660:SF2">
    <property type="entry name" value="TRANSCRIPTION FACTOR WITH C2H2 AND ZN(2)-CYS(6) DNA BINDING DOMAIN (EUROFUNG)"/>
    <property type="match status" value="1"/>
</dbReference>
<dbReference type="SUPFAM" id="SSF57667">
    <property type="entry name" value="beta-beta-alpha zinc fingers"/>
    <property type="match status" value="1"/>
</dbReference>
<proteinExistence type="predicted"/>
<evidence type="ECO:0000256" key="6">
    <source>
        <dbReference type="PROSITE-ProRule" id="PRU00042"/>
    </source>
</evidence>
<dbReference type="InterPro" id="IPR001138">
    <property type="entry name" value="Zn2Cys6_DnaBD"/>
</dbReference>
<evidence type="ECO:0000256" key="1">
    <source>
        <dbReference type="ARBA" id="ARBA00022723"/>
    </source>
</evidence>
<evidence type="ECO:0000256" key="4">
    <source>
        <dbReference type="ARBA" id="ARBA00023163"/>
    </source>
</evidence>
<feature type="domain" description="Zn(2)-C6 fungal-type" evidence="8">
    <location>
        <begin position="64"/>
        <end position="93"/>
    </location>
</feature>
<sequence>MPDADPEPTRHTCQCGRSFIRKEHLIRHQASHGNPSHVCPQCQRSFTRRHIETVANGRRGVARACDACHSNKTRCIGGTPCALCVKRGATCSLAPKGPKHGAASSTEMPRDPAGPFHPQQTDHHQSADTGPSLDPVQIIGMMTVRGEQKDQGQPADYVERMREILRVHGPEEAMRQLLSDNQSPSLSLLRQTDEQFEMFAEGHQKTYVEVFHEVWPFLHATTLNMLKDNLQLAASVITIGILLKKDASETSRSKVFSCHDIMMGQFFRRLSEAPRDPTDQPWPMEWYQAVLLNIIIGAIRNELPRSRLLCSLFITHLRLVGVFDSTAAEAERKKHHPGSFHPFVYSIIEKRSRIIAYLFKADALLSFLDEQPPMLHAEELDARLPQTFALWNAYGLDVFFKRYVDEPDHRSSHKLSDIVKGPFVFTTTSIVAEDVELGLWAMAREIWQLRQRQRMGRGRASDPIAANVNDGAQTALFHKLRGWKYQLTGLQRLCSTGDAATVEEKTNALRLFRAYRGNDDAKPSAEWQQLARHRASNRVREAMNLHDVLESCLHSCSTDPNQTYAGNGRVMGMRHTLLQFLDMGGP</sequence>
<dbReference type="Proteomes" id="UP001446871">
    <property type="component" value="Unassembled WGS sequence"/>
</dbReference>
<evidence type="ECO:0000256" key="7">
    <source>
        <dbReference type="SAM" id="MobiDB-lite"/>
    </source>
</evidence>
<evidence type="ECO:0000256" key="5">
    <source>
        <dbReference type="ARBA" id="ARBA00023242"/>
    </source>
</evidence>
<evidence type="ECO:0008006" key="12">
    <source>
        <dbReference type="Google" id="ProtNLM"/>
    </source>
</evidence>
<protein>
    <recommendedName>
        <fullName evidence="12">Zn(2)-C6 fungal-type domain-containing protein</fullName>
    </recommendedName>
</protein>
<dbReference type="PROSITE" id="PS50048">
    <property type="entry name" value="ZN2_CY6_FUNGAL_2"/>
    <property type="match status" value="1"/>
</dbReference>
<keyword evidence="5" id="KW-0539">Nucleus</keyword>
<dbReference type="InterPro" id="IPR036236">
    <property type="entry name" value="Znf_C2H2_sf"/>
</dbReference>
<dbReference type="InterPro" id="IPR013087">
    <property type="entry name" value="Znf_C2H2_type"/>
</dbReference>
<dbReference type="PROSITE" id="PS50157">
    <property type="entry name" value="ZINC_FINGER_C2H2_2"/>
    <property type="match status" value="1"/>
</dbReference>
<keyword evidence="1" id="KW-0479">Metal-binding</keyword>
<evidence type="ECO:0000313" key="11">
    <source>
        <dbReference type="Proteomes" id="UP001446871"/>
    </source>
</evidence>
<dbReference type="Pfam" id="PF00172">
    <property type="entry name" value="Zn_clus"/>
    <property type="match status" value="1"/>
</dbReference>
<dbReference type="CDD" id="cd00067">
    <property type="entry name" value="GAL4"/>
    <property type="match status" value="1"/>
</dbReference>
<feature type="domain" description="C2H2-type" evidence="9">
    <location>
        <begin position="11"/>
        <end position="37"/>
    </location>
</feature>
<dbReference type="SMART" id="SM00066">
    <property type="entry name" value="GAL4"/>
    <property type="match status" value="1"/>
</dbReference>
<dbReference type="EMBL" id="JAQQWM010000003">
    <property type="protein sequence ID" value="KAK8071706.1"/>
    <property type="molecule type" value="Genomic_DNA"/>
</dbReference>